<dbReference type="InterPro" id="IPR005713">
    <property type="entry name" value="Ribosomal_uS19_euk/arc"/>
</dbReference>
<dbReference type="GO" id="GO:0000028">
    <property type="term" value="P:ribosomal small subunit assembly"/>
    <property type="evidence" value="ECO:0007669"/>
    <property type="project" value="TreeGrafter"/>
</dbReference>
<dbReference type="InterPro" id="IPR020934">
    <property type="entry name" value="Ribosomal_uS19_CS"/>
</dbReference>
<dbReference type="Gene3D" id="3.30.860.10">
    <property type="entry name" value="30s Ribosomal Protein S19, Chain A"/>
    <property type="match status" value="1"/>
</dbReference>
<comment type="similarity">
    <text evidence="2 8 9">Belongs to the universal ribosomal protein uS19 family.</text>
</comment>
<dbReference type="Proteomes" id="UP000024332">
    <property type="component" value="Unassembled WGS sequence"/>
</dbReference>
<dbReference type="GO" id="GO:0006412">
    <property type="term" value="P:translation"/>
    <property type="evidence" value="ECO:0007669"/>
    <property type="project" value="UniProtKB-UniRule"/>
</dbReference>
<dbReference type="NCBIfam" id="NF003121">
    <property type="entry name" value="PRK04038.1"/>
    <property type="match status" value="1"/>
</dbReference>
<accession>A0A031LP38</accession>
<dbReference type="PANTHER" id="PTHR11880">
    <property type="entry name" value="RIBOSOMAL PROTEIN S19P FAMILY MEMBER"/>
    <property type="match status" value="1"/>
</dbReference>
<dbReference type="InterPro" id="IPR002222">
    <property type="entry name" value="Ribosomal_uS19"/>
</dbReference>
<dbReference type="PANTHER" id="PTHR11880:SF2">
    <property type="entry name" value="SMALL RIBOSOMAL SUBUNIT PROTEIN US19"/>
    <property type="match status" value="1"/>
</dbReference>
<evidence type="ECO:0000256" key="4">
    <source>
        <dbReference type="ARBA" id="ARBA00022884"/>
    </source>
</evidence>
<dbReference type="STRING" id="1160895.CM19_09065"/>
<sequence length="140" mass="16508">MSIEFPVEWQRFKYRGKSIQELMDMPMDEFVKLLPSRQRRSLTRGFTNQQRILLEKIRKMRREGKVDRTIKTHVRDLIIFPEMVGLKFGVYNGKEFIEFQILPEMIGHYIGEFAVTTKKVEHGEPGLKATRSSLFLAMKG</sequence>
<dbReference type="GO" id="GO:0019843">
    <property type="term" value="F:rRNA binding"/>
    <property type="evidence" value="ECO:0007669"/>
    <property type="project" value="UniProtKB-UniRule"/>
</dbReference>
<keyword evidence="3 8" id="KW-0699">rRNA-binding</keyword>
<dbReference type="GO" id="GO:0003735">
    <property type="term" value="F:structural constituent of ribosome"/>
    <property type="evidence" value="ECO:0007669"/>
    <property type="project" value="UniProtKB-UniRule"/>
</dbReference>
<gene>
    <name evidence="8 10" type="primary">rps19p</name>
    <name evidence="10" type="ORF">CM19_09065</name>
</gene>
<dbReference type="InterPro" id="IPR023575">
    <property type="entry name" value="Ribosomal_uS19_SF"/>
</dbReference>
<proteinExistence type="inferred from homology"/>
<protein>
    <recommendedName>
        <fullName evidence="7 8">Small ribosomal subunit protein uS19</fullName>
    </recommendedName>
</protein>
<keyword evidence="4 8" id="KW-0694">RNA-binding</keyword>
<dbReference type="RefSeq" id="WP_048100028.1">
    <property type="nucleotide sequence ID" value="NZ_JFZT01000047.1"/>
</dbReference>
<evidence type="ECO:0000256" key="1">
    <source>
        <dbReference type="ARBA" id="ARBA00003239"/>
    </source>
</evidence>
<comment type="caution">
    <text evidence="10">The sequence shown here is derived from an EMBL/GenBank/DDBJ whole genome shotgun (WGS) entry which is preliminary data.</text>
</comment>
<name>A0A031LP38_9CREN</name>
<evidence type="ECO:0000256" key="8">
    <source>
        <dbReference type="HAMAP-Rule" id="MF_00531"/>
    </source>
</evidence>
<dbReference type="PROSITE" id="PS00323">
    <property type="entry name" value="RIBOSOMAL_S19"/>
    <property type="match status" value="1"/>
</dbReference>
<dbReference type="HAMAP" id="MF_00531">
    <property type="entry name" value="Ribosomal_uS19"/>
    <property type="match status" value="1"/>
</dbReference>
<evidence type="ECO:0000313" key="10">
    <source>
        <dbReference type="EMBL" id="EZQ03859.1"/>
    </source>
</evidence>
<evidence type="ECO:0000256" key="3">
    <source>
        <dbReference type="ARBA" id="ARBA00022730"/>
    </source>
</evidence>
<organism evidence="10 11">
    <name type="scientific">Candidatus Acidianus copahuensis</name>
    <dbReference type="NCBI Taxonomy" id="1160895"/>
    <lineage>
        <taxon>Archaea</taxon>
        <taxon>Thermoproteota</taxon>
        <taxon>Thermoprotei</taxon>
        <taxon>Sulfolobales</taxon>
        <taxon>Sulfolobaceae</taxon>
        <taxon>Acidianus</taxon>
    </lineage>
</organism>
<comment type="function">
    <text evidence="1 8">Protein S19 forms a complex with S13 that binds strongly to the 16S ribosomal RNA.</text>
</comment>
<dbReference type="PIRSF" id="PIRSF002144">
    <property type="entry name" value="Ribosomal_S19"/>
    <property type="match status" value="1"/>
</dbReference>
<evidence type="ECO:0000313" key="11">
    <source>
        <dbReference type="Proteomes" id="UP000024332"/>
    </source>
</evidence>
<evidence type="ECO:0000256" key="7">
    <source>
        <dbReference type="ARBA" id="ARBA00035163"/>
    </source>
</evidence>
<dbReference type="EMBL" id="JFZT01000047">
    <property type="protein sequence ID" value="EZQ03859.1"/>
    <property type="molecule type" value="Genomic_DNA"/>
</dbReference>
<evidence type="ECO:0000256" key="9">
    <source>
        <dbReference type="RuleBase" id="RU003485"/>
    </source>
</evidence>
<keyword evidence="5 8" id="KW-0689">Ribosomal protein</keyword>
<dbReference type="FunFam" id="3.30.860.10:FF:000002">
    <property type="entry name" value="40S ribosomal protein S15"/>
    <property type="match status" value="1"/>
</dbReference>
<evidence type="ECO:0000256" key="2">
    <source>
        <dbReference type="ARBA" id="ARBA00007345"/>
    </source>
</evidence>
<dbReference type="PRINTS" id="PR00975">
    <property type="entry name" value="RIBOSOMALS19"/>
</dbReference>
<evidence type="ECO:0000256" key="6">
    <source>
        <dbReference type="ARBA" id="ARBA00023274"/>
    </source>
</evidence>
<keyword evidence="6 8" id="KW-0687">Ribonucleoprotein</keyword>
<evidence type="ECO:0000256" key="5">
    <source>
        <dbReference type="ARBA" id="ARBA00022980"/>
    </source>
</evidence>
<dbReference type="OrthoDB" id="30559at2157"/>
<keyword evidence="11" id="KW-1185">Reference proteome</keyword>
<reference evidence="10 11" key="1">
    <citation type="submission" date="2014-03" db="EMBL/GenBank/DDBJ databases">
        <title>Draft genome sequence of the novel thermoacidophilic archaea Acidianus copahuensis ALE1 strain, isolated from Copahue volcanic area in Neuquen Argentina.</title>
        <authorList>
            <person name="Urbieta M.S."/>
            <person name="Rascovan N."/>
            <person name="Castro C."/>
            <person name="Revale S."/>
            <person name="Giaveno M.A."/>
            <person name="Vazquez M.P."/>
            <person name="Donati E.R."/>
        </authorList>
    </citation>
    <scope>NUCLEOTIDE SEQUENCE [LARGE SCALE GENOMIC DNA]</scope>
    <source>
        <strain evidence="10 11">ALE1</strain>
    </source>
</reference>
<dbReference type="AlphaFoldDB" id="A0A031LP38"/>
<dbReference type="GO" id="GO:0022627">
    <property type="term" value="C:cytosolic small ribosomal subunit"/>
    <property type="evidence" value="ECO:0007669"/>
    <property type="project" value="UniProtKB-UniRule"/>
</dbReference>
<dbReference type="NCBIfam" id="TIGR01025">
    <property type="entry name" value="uS19_arch"/>
    <property type="match status" value="1"/>
</dbReference>
<dbReference type="SUPFAM" id="SSF54570">
    <property type="entry name" value="Ribosomal protein S19"/>
    <property type="match status" value="1"/>
</dbReference>
<dbReference type="Pfam" id="PF00203">
    <property type="entry name" value="Ribosomal_S19"/>
    <property type="match status" value="1"/>
</dbReference>